<dbReference type="InterPro" id="IPR003004">
    <property type="entry name" value="GspF/PilC"/>
</dbReference>
<evidence type="ECO:0000256" key="6">
    <source>
        <dbReference type="ARBA" id="ARBA00023136"/>
    </source>
</evidence>
<protein>
    <recommendedName>
        <fullName evidence="8">Type II secretion system protein GspF domain-containing protein</fullName>
    </recommendedName>
</protein>
<feature type="transmembrane region" description="Helical" evidence="7">
    <location>
        <begin position="167"/>
        <end position="189"/>
    </location>
</feature>
<keyword evidence="5 7" id="KW-1133">Transmembrane helix</keyword>
<dbReference type="PANTHER" id="PTHR30012:SF0">
    <property type="entry name" value="TYPE II SECRETION SYSTEM PROTEIN F-RELATED"/>
    <property type="match status" value="1"/>
</dbReference>
<evidence type="ECO:0000259" key="8">
    <source>
        <dbReference type="Pfam" id="PF00482"/>
    </source>
</evidence>
<evidence type="ECO:0000256" key="1">
    <source>
        <dbReference type="ARBA" id="ARBA00004651"/>
    </source>
</evidence>
<accession>A0ABX0L0F0</accession>
<keyword evidence="10" id="KW-1185">Reference proteome</keyword>
<evidence type="ECO:0000256" key="5">
    <source>
        <dbReference type="ARBA" id="ARBA00022989"/>
    </source>
</evidence>
<evidence type="ECO:0000313" key="10">
    <source>
        <dbReference type="Proteomes" id="UP001515641"/>
    </source>
</evidence>
<dbReference type="Pfam" id="PF00482">
    <property type="entry name" value="T2SSF"/>
    <property type="match status" value="1"/>
</dbReference>
<reference evidence="9 10" key="1">
    <citation type="submission" date="2020-03" db="EMBL/GenBank/DDBJ databases">
        <title>Draft genome sequence of environmentally isolated cultures.</title>
        <authorList>
            <person name="Wilson H.S."/>
            <person name="De Leon M.E."/>
        </authorList>
    </citation>
    <scope>NUCLEOTIDE SEQUENCE [LARGE SCALE GENOMIC DNA]</scope>
    <source>
        <strain evidence="9 10">HSC-31F16</strain>
    </source>
</reference>
<dbReference type="PANTHER" id="PTHR30012">
    <property type="entry name" value="GENERAL SECRETION PATHWAY PROTEIN"/>
    <property type="match status" value="1"/>
</dbReference>
<sequence>MEFAFQYEGRTPGGSEVRGIAYGKNALSCASKLRRAGYTVKSTKLDWKASLASAFNKAIPVEELVRVYEFCAAQRQSRGNTAESLLVASELVSDPRLQHALQSMALVIQESGLSIGEAARQTGVFSGRDVEVLIALEKGGDLVEGLRTLADDHRRTKDRSSNIRNMLITPAMLGVVFYVLVYALFAFILPPTAESYLQNFGDHIPAAISGLYHFALWYRENLALCTIVHLVAGIAIVAFLRSSLAKRLVLSFKLPRNIAERSDLAMMWSSFRLLYQAGMPKEIQLQALQRMATMDINRRRARRFAQFAHTHSEAEAAEKAKFPRYVCIALKASRNGSLPEQLNIMVQEQINIVNAETATLSAAINLSSLLFGGALVLLFYAISVLPNMIATLTNL</sequence>
<dbReference type="RefSeq" id="WP_166451056.1">
    <property type="nucleotide sequence ID" value="NZ_JAAOMA010000004.1"/>
</dbReference>
<evidence type="ECO:0000256" key="3">
    <source>
        <dbReference type="ARBA" id="ARBA00022475"/>
    </source>
</evidence>
<evidence type="ECO:0000313" key="9">
    <source>
        <dbReference type="EMBL" id="NHR04546.1"/>
    </source>
</evidence>
<keyword evidence="3" id="KW-1003">Cell membrane</keyword>
<dbReference type="Proteomes" id="UP001515641">
    <property type="component" value="Unassembled WGS sequence"/>
</dbReference>
<evidence type="ECO:0000256" key="7">
    <source>
        <dbReference type="SAM" id="Phobius"/>
    </source>
</evidence>
<keyword evidence="4 7" id="KW-0812">Transmembrane</keyword>
<feature type="transmembrane region" description="Helical" evidence="7">
    <location>
        <begin position="221"/>
        <end position="240"/>
    </location>
</feature>
<name>A0ABX0L0F0_9NEIS</name>
<feature type="domain" description="Type II secretion system protein GspF" evidence="8">
    <location>
        <begin position="76"/>
        <end position="190"/>
    </location>
</feature>
<proteinExistence type="inferred from homology"/>
<dbReference type="InterPro" id="IPR042094">
    <property type="entry name" value="T2SS_GspF_sf"/>
</dbReference>
<evidence type="ECO:0000256" key="2">
    <source>
        <dbReference type="ARBA" id="ARBA00005745"/>
    </source>
</evidence>
<comment type="similarity">
    <text evidence="2">Belongs to the GSP F family.</text>
</comment>
<comment type="subcellular location">
    <subcellularLocation>
        <location evidence="1">Cell membrane</location>
        <topology evidence="1">Multi-pass membrane protein</topology>
    </subcellularLocation>
</comment>
<dbReference type="InterPro" id="IPR018076">
    <property type="entry name" value="T2SS_GspF_dom"/>
</dbReference>
<keyword evidence="6 7" id="KW-0472">Membrane</keyword>
<feature type="transmembrane region" description="Helical" evidence="7">
    <location>
        <begin position="369"/>
        <end position="389"/>
    </location>
</feature>
<gene>
    <name evidence="9" type="ORF">HA052_04985</name>
</gene>
<dbReference type="Gene3D" id="1.20.81.30">
    <property type="entry name" value="Type II secretion system (T2SS), domain F"/>
    <property type="match status" value="1"/>
</dbReference>
<organism evidence="9 10">
    <name type="scientific">Chromobacterium fluminis</name>
    <dbReference type="NCBI Taxonomy" id="3044269"/>
    <lineage>
        <taxon>Bacteria</taxon>
        <taxon>Pseudomonadati</taxon>
        <taxon>Pseudomonadota</taxon>
        <taxon>Betaproteobacteria</taxon>
        <taxon>Neisseriales</taxon>
        <taxon>Chromobacteriaceae</taxon>
        <taxon>Chromobacterium</taxon>
    </lineage>
</organism>
<dbReference type="EMBL" id="JAAOMA010000004">
    <property type="protein sequence ID" value="NHR04546.1"/>
    <property type="molecule type" value="Genomic_DNA"/>
</dbReference>
<evidence type="ECO:0000256" key="4">
    <source>
        <dbReference type="ARBA" id="ARBA00022692"/>
    </source>
</evidence>
<comment type="caution">
    <text evidence="9">The sequence shown here is derived from an EMBL/GenBank/DDBJ whole genome shotgun (WGS) entry which is preliminary data.</text>
</comment>